<feature type="compositionally biased region" description="Pro residues" evidence="18">
    <location>
        <begin position="457"/>
        <end position="470"/>
    </location>
</feature>
<name>A0A433T555_ELYCH</name>
<feature type="chain" id="PRO_5019551244" description="receptor protein-tyrosine kinase" evidence="20">
    <location>
        <begin position="46"/>
        <end position="555"/>
    </location>
</feature>
<evidence type="ECO:0000256" key="19">
    <source>
        <dbReference type="SAM" id="Phobius"/>
    </source>
</evidence>
<keyword evidence="3" id="KW-0597">Phosphoprotein</keyword>
<evidence type="ECO:0000256" key="12">
    <source>
        <dbReference type="ARBA" id="ARBA00023136"/>
    </source>
</evidence>
<comment type="caution">
    <text evidence="22">The sequence shown here is derived from an EMBL/GenBank/DDBJ whole genome shotgun (WGS) entry which is preliminary data.</text>
</comment>
<dbReference type="InterPro" id="IPR003598">
    <property type="entry name" value="Ig_sub2"/>
</dbReference>
<dbReference type="InterPro" id="IPR036179">
    <property type="entry name" value="Ig-like_dom_sf"/>
</dbReference>
<dbReference type="EMBL" id="RQTK01000642">
    <property type="protein sequence ID" value="RUS76700.1"/>
    <property type="molecule type" value="Genomic_DNA"/>
</dbReference>
<dbReference type="Pfam" id="PF07679">
    <property type="entry name" value="I-set"/>
    <property type="match status" value="2"/>
</dbReference>
<evidence type="ECO:0000256" key="5">
    <source>
        <dbReference type="ARBA" id="ARBA00022692"/>
    </source>
</evidence>
<dbReference type="GO" id="GO:0005886">
    <property type="term" value="C:plasma membrane"/>
    <property type="evidence" value="ECO:0007669"/>
    <property type="project" value="TreeGrafter"/>
</dbReference>
<feature type="transmembrane region" description="Helical" evidence="19">
    <location>
        <begin position="429"/>
        <end position="447"/>
    </location>
</feature>
<evidence type="ECO:0000256" key="8">
    <source>
        <dbReference type="ARBA" id="ARBA00022741"/>
    </source>
</evidence>
<keyword evidence="13" id="KW-0829">Tyrosine-protein kinase</keyword>
<dbReference type="PANTHER" id="PTHR19890:SF10">
    <property type="entry name" value="FIBROBLAST GROWTH FACTOR RECEPTOR-LIKE 1"/>
    <property type="match status" value="1"/>
</dbReference>
<feature type="region of interest" description="Disordered" evidence="18">
    <location>
        <begin position="453"/>
        <end position="473"/>
    </location>
</feature>
<keyword evidence="14" id="KW-1015">Disulfide bond</keyword>
<dbReference type="STRING" id="188477.A0A433T555"/>
<evidence type="ECO:0000256" key="2">
    <source>
        <dbReference type="ARBA" id="ARBA00011902"/>
    </source>
</evidence>
<dbReference type="InterPro" id="IPR013783">
    <property type="entry name" value="Ig-like_fold"/>
</dbReference>
<keyword evidence="23" id="KW-1185">Reference proteome</keyword>
<dbReference type="InterPro" id="IPR007110">
    <property type="entry name" value="Ig-like_dom"/>
</dbReference>
<evidence type="ECO:0000256" key="11">
    <source>
        <dbReference type="ARBA" id="ARBA00022989"/>
    </source>
</evidence>
<evidence type="ECO:0000313" key="22">
    <source>
        <dbReference type="EMBL" id="RUS76700.1"/>
    </source>
</evidence>
<feature type="domain" description="Ig-like" evidence="21">
    <location>
        <begin position="162"/>
        <end position="257"/>
    </location>
</feature>
<keyword evidence="11 19" id="KW-1133">Transmembrane helix</keyword>
<dbReference type="PANTHER" id="PTHR19890">
    <property type="entry name" value="FIBROBLAST GROWTH FACTOR RECEPTOR"/>
    <property type="match status" value="1"/>
</dbReference>
<dbReference type="EC" id="2.7.10.1" evidence="2"/>
<keyword evidence="6 20" id="KW-0732">Signal</keyword>
<dbReference type="InterPro" id="IPR003599">
    <property type="entry name" value="Ig_sub"/>
</dbReference>
<keyword evidence="12 19" id="KW-0472">Membrane</keyword>
<dbReference type="FunFam" id="2.60.40.10:FF:000020">
    <property type="entry name" value="Fibroblast growth factor receptor"/>
    <property type="match status" value="1"/>
</dbReference>
<evidence type="ECO:0000256" key="6">
    <source>
        <dbReference type="ARBA" id="ARBA00022729"/>
    </source>
</evidence>
<keyword evidence="7" id="KW-0677">Repeat</keyword>
<dbReference type="Gene3D" id="2.60.40.10">
    <property type="entry name" value="Immunoglobulins"/>
    <property type="match status" value="3"/>
</dbReference>
<keyword evidence="8" id="KW-0547">Nucleotide-binding</keyword>
<keyword evidence="5 19" id="KW-0812">Transmembrane</keyword>
<dbReference type="SMART" id="SM00409">
    <property type="entry name" value="IG"/>
    <property type="match status" value="3"/>
</dbReference>
<keyword evidence="9" id="KW-0418">Kinase</keyword>
<protein>
    <recommendedName>
        <fullName evidence="2">receptor protein-tyrosine kinase</fullName>
        <ecNumber evidence="2">2.7.10.1</ecNumber>
    </recommendedName>
</protein>
<evidence type="ECO:0000256" key="15">
    <source>
        <dbReference type="ARBA" id="ARBA00023170"/>
    </source>
</evidence>
<dbReference type="AlphaFoldDB" id="A0A433T555"/>
<keyword evidence="15" id="KW-0675">Receptor</keyword>
<feature type="domain" description="Ig-like" evidence="21">
    <location>
        <begin position="266"/>
        <end position="378"/>
    </location>
</feature>
<feature type="domain" description="Ig-like" evidence="21">
    <location>
        <begin position="41"/>
        <end position="131"/>
    </location>
</feature>
<feature type="signal peptide" evidence="20">
    <location>
        <begin position="1"/>
        <end position="45"/>
    </location>
</feature>
<evidence type="ECO:0000256" key="16">
    <source>
        <dbReference type="ARBA" id="ARBA00023180"/>
    </source>
</evidence>
<evidence type="ECO:0000256" key="9">
    <source>
        <dbReference type="ARBA" id="ARBA00022777"/>
    </source>
</evidence>
<evidence type="ECO:0000256" key="1">
    <source>
        <dbReference type="ARBA" id="ARBA00004167"/>
    </source>
</evidence>
<keyword evidence="4" id="KW-0808">Transferase</keyword>
<dbReference type="SUPFAM" id="SSF48726">
    <property type="entry name" value="Immunoglobulin"/>
    <property type="match status" value="3"/>
</dbReference>
<evidence type="ECO:0000256" key="10">
    <source>
        <dbReference type="ARBA" id="ARBA00022840"/>
    </source>
</evidence>
<keyword evidence="10" id="KW-0067">ATP-binding</keyword>
<evidence type="ECO:0000259" key="21">
    <source>
        <dbReference type="PROSITE" id="PS50835"/>
    </source>
</evidence>
<comment type="subcellular location">
    <subcellularLocation>
        <location evidence="1">Membrane</location>
        <topology evidence="1">Single-pass membrane protein</topology>
    </subcellularLocation>
</comment>
<dbReference type="SMART" id="SM00408">
    <property type="entry name" value="IGc2"/>
    <property type="match status" value="3"/>
</dbReference>
<gene>
    <name evidence="22" type="ORF">EGW08_015527</name>
</gene>
<organism evidence="22 23">
    <name type="scientific">Elysia chlorotica</name>
    <name type="common">Eastern emerald elysia</name>
    <name type="synonym">Sea slug</name>
    <dbReference type="NCBI Taxonomy" id="188477"/>
    <lineage>
        <taxon>Eukaryota</taxon>
        <taxon>Metazoa</taxon>
        <taxon>Spiralia</taxon>
        <taxon>Lophotrochozoa</taxon>
        <taxon>Mollusca</taxon>
        <taxon>Gastropoda</taxon>
        <taxon>Heterobranchia</taxon>
        <taxon>Euthyneura</taxon>
        <taxon>Panpulmonata</taxon>
        <taxon>Sacoglossa</taxon>
        <taxon>Placobranchoidea</taxon>
        <taxon>Plakobranchidae</taxon>
        <taxon>Elysia</taxon>
    </lineage>
</organism>
<evidence type="ECO:0000256" key="18">
    <source>
        <dbReference type="SAM" id="MobiDB-lite"/>
    </source>
</evidence>
<evidence type="ECO:0000256" key="3">
    <source>
        <dbReference type="ARBA" id="ARBA00022553"/>
    </source>
</evidence>
<accession>A0A433T555</accession>
<proteinExistence type="predicted"/>
<keyword evidence="16" id="KW-0325">Glycoprotein</keyword>
<sequence>METGWARNSAAWHSMGSLTVRGVVLCLQAALFCVASLADPPSVSCEREPRVIAKLGKTVRLECGARSSLTSELYLEWKKDSQALNPGTSRYIRKDGDRVLRIRPVEMNDAGVYTCIATNGFGHASCNYTVVVKDEENQVFQEGNRQFKLSENVDIQREGAKPYFENLQKMQEEQNMIKPKDSSISLTCRVDGNPRPEIHWLMNGQPLNEVQRLNKMVKLRNNQAVLRLSSLSDQDEGTYTCVAVNTLGQVNFTYSLTVVGEISAKPRLIAPHPLNQTVSVGDSVSFHCYVQSDESDEKPDVEWLKRVEEGEEVPNSVPYNREQFQVLQNAGHWLRERLPDGSYLNKLVIRNVQPSDEGMFVCSATNRMGFMTRKAFLTIKPGLGHSSNQGQGSYNVPHSTYLDGASNPSSRDTPAEDDEDSGSNLPLQIALPACAVLALILFAIFLMQRNQNRCRKSPPPAPPAPRPPVPPHEREAYYYSNCNQHHLQQQQQAVNPLLVSSREKMASPPKMLVITPTPSADLTGGSSDFSSVSRTHPSFNSMPHYYPHNHSNYGY</sequence>
<evidence type="ECO:0000256" key="7">
    <source>
        <dbReference type="ARBA" id="ARBA00022737"/>
    </source>
</evidence>
<feature type="region of interest" description="Disordered" evidence="18">
    <location>
        <begin position="386"/>
        <end position="423"/>
    </location>
</feature>
<evidence type="ECO:0000256" key="17">
    <source>
        <dbReference type="ARBA" id="ARBA00023319"/>
    </source>
</evidence>
<evidence type="ECO:0000256" key="20">
    <source>
        <dbReference type="SAM" id="SignalP"/>
    </source>
</evidence>
<dbReference type="PROSITE" id="PS50835">
    <property type="entry name" value="IG_LIKE"/>
    <property type="match status" value="3"/>
</dbReference>
<dbReference type="GO" id="GO:0005007">
    <property type="term" value="F:fibroblast growth factor receptor activity"/>
    <property type="evidence" value="ECO:0007669"/>
    <property type="project" value="TreeGrafter"/>
</dbReference>
<dbReference type="GO" id="GO:0005524">
    <property type="term" value="F:ATP binding"/>
    <property type="evidence" value="ECO:0007669"/>
    <property type="project" value="UniProtKB-KW"/>
</dbReference>
<reference evidence="22 23" key="1">
    <citation type="submission" date="2019-01" db="EMBL/GenBank/DDBJ databases">
        <title>A draft genome assembly of the solar-powered sea slug Elysia chlorotica.</title>
        <authorList>
            <person name="Cai H."/>
            <person name="Li Q."/>
            <person name="Fang X."/>
            <person name="Li J."/>
            <person name="Curtis N.E."/>
            <person name="Altenburger A."/>
            <person name="Shibata T."/>
            <person name="Feng M."/>
            <person name="Maeda T."/>
            <person name="Schwartz J.A."/>
            <person name="Shigenobu S."/>
            <person name="Lundholm N."/>
            <person name="Nishiyama T."/>
            <person name="Yang H."/>
            <person name="Hasebe M."/>
            <person name="Li S."/>
            <person name="Pierce S.K."/>
            <person name="Wang J."/>
        </authorList>
    </citation>
    <scope>NUCLEOTIDE SEQUENCE [LARGE SCALE GENOMIC DNA]</scope>
    <source>
        <strain evidence="22">EC2010</strain>
        <tissue evidence="22">Whole organism of an adult</tissue>
    </source>
</reference>
<dbReference type="InterPro" id="IPR013098">
    <property type="entry name" value="Ig_I-set"/>
</dbReference>
<dbReference type="InterPro" id="IPR052615">
    <property type="entry name" value="FGFRL"/>
</dbReference>
<dbReference type="FunFam" id="2.60.40.10:FF:000016">
    <property type="entry name" value="Fibroblast growth factor receptor"/>
    <property type="match status" value="1"/>
</dbReference>
<dbReference type="Pfam" id="PF13927">
    <property type="entry name" value="Ig_3"/>
    <property type="match status" value="1"/>
</dbReference>
<dbReference type="OrthoDB" id="6084240at2759"/>
<evidence type="ECO:0000256" key="14">
    <source>
        <dbReference type="ARBA" id="ARBA00023157"/>
    </source>
</evidence>
<evidence type="ECO:0000313" key="23">
    <source>
        <dbReference type="Proteomes" id="UP000271974"/>
    </source>
</evidence>
<keyword evidence="17" id="KW-0393">Immunoglobulin domain</keyword>
<evidence type="ECO:0000256" key="13">
    <source>
        <dbReference type="ARBA" id="ARBA00023137"/>
    </source>
</evidence>
<feature type="compositionally biased region" description="Polar residues" evidence="18">
    <location>
        <begin position="386"/>
        <end position="398"/>
    </location>
</feature>
<dbReference type="GO" id="GO:0017134">
    <property type="term" value="F:fibroblast growth factor binding"/>
    <property type="evidence" value="ECO:0007669"/>
    <property type="project" value="TreeGrafter"/>
</dbReference>
<dbReference type="Proteomes" id="UP000271974">
    <property type="component" value="Unassembled WGS sequence"/>
</dbReference>
<evidence type="ECO:0000256" key="4">
    <source>
        <dbReference type="ARBA" id="ARBA00022679"/>
    </source>
</evidence>